<organism evidence="3 4">
    <name type="scientific">Propioniciclava tarda</name>
    <dbReference type="NCBI Taxonomy" id="433330"/>
    <lineage>
        <taxon>Bacteria</taxon>
        <taxon>Bacillati</taxon>
        <taxon>Actinomycetota</taxon>
        <taxon>Actinomycetes</taxon>
        <taxon>Propionibacteriales</taxon>
        <taxon>Propionibacteriaceae</taxon>
        <taxon>Propioniciclava</taxon>
    </lineage>
</organism>
<protein>
    <submittedName>
        <fullName evidence="3">Uncharacterized protein</fullName>
    </submittedName>
</protein>
<feature type="region of interest" description="Disordered" evidence="1">
    <location>
        <begin position="29"/>
        <end position="52"/>
    </location>
</feature>
<dbReference type="EMBL" id="SDMR01000007">
    <property type="protein sequence ID" value="TBT95105.1"/>
    <property type="molecule type" value="Genomic_DNA"/>
</dbReference>
<evidence type="ECO:0000256" key="1">
    <source>
        <dbReference type="SAM" id="MobiDB-lite"/>
    </source>
</evidence>
<evidence type="ECO:0000256" key="2">
    <source>
        <dbReference type="SAM" id="SignalP"/>
    </source>
</evidence>
<dbReference type="RefSeq" id="WP_131171943.1">
    <property type="nucleotide sequence ID" value="NZ_FXTL01000006.1"/>
</dbReference>
<gene>
    <name evidence="3" type="ORF">ET996_07555</name>
</gene>
<feature type="signal peptide" evidence="2">
    <location>
        <begin position="1"/>
        <end position="24"/>
    </location>
</feature>
<proteinExistence type="predicted"/>
<dbReference type="Proteomes" id="UP000291933">
    <property type="component" value="Unassembled WGS sequence"/>
</dbReference>
<keyword evidence="4" id="KW-1185">Reference proteome</keyword>
<evidence type="ECO:0000313" key="4">
    <source>
        <dbReference type="Proteomes" id="UP000291933"/>
    </source>
</evidence>
<reference evidence="3 4" key="1">
    <citation type="submission" date="2019-01" db="EMBL/GenBank/DDBJ databases">
        <title>Lactibacter flavus gen. nov., sp. nov., a novel bacterium of the family Propionibacteriaceae isolated from raw milk and dairy products.</title>
        <authorList>
            <person name="Huptas C."/>
            <person name="Wenning M."/>
            <person name="Breitenwieser F."/>
            <person name="Doll E."/>
            <person name="Von Neubeck M."/>
            <person name="Busse H.-J."/>
            <person name="Scherer S."/>
        </authorList>
    </citation>
    <scope>NUCLEOTIDE SEQUENCE [LARGE SCALE GENOMIC DNA]</scope>
    <source>
        <strain evidence="3 4">DSM 22130</strain>
    </source>
</reference>
<accession>A0A4Q9KLK1</accession>
<sequence>MRLHPTHTAAALAVVGLLAGCTMARTPTVTTPAITPSPTTTSSATPSASTTWTGEEAKINDQIQAYAAWLNVMYGAPNGPINDAPKYLTDVAPDNVQLAVQQQIINFYNDESKSSGTTIVTVSSIKPTTAGGYEVRVCADTSAVTVTNKQGQTVDTGPKRGAAVYTMKKGADAVWRIAGIQGVGTC</sequence>
<keyword evidence="2" id="KW-0732">Signal</keyword>
<dbReference type="PROSITE" id="PS51257">
    <property type="entry name" value="PROKAR_LIPOPROTEIN"/>
    <property type="match status" value="1"/>
</dbReference>
<feature type="chain" id="PRO_5038641434" evidence="2">
    <location>
        <begin position="25"/>
        <end position="186"/>
    </location>
</feature>
<evidence type="ECO:0000313" key="3">
    <source>
        <dbReference type="EMBL" id="TBT95105.1"/>
    </source>
</evidence>
<dbReference type="AlphaFoldDB" id="A0A4Q9KLK1"/>
<comment type="caution">
    <text evidence="3">The sequence shown here is derived from an EMBL/GenBank/DDBJ whole genome shotgun (WGS) entry which is preliminary data.</text>
</comment>
<name>A0A4Q9KLK1_PROTD</name>